<keyword evidence="11" id="KW-0175">Coiled coil</keyword>
<feature type="domain" description="HAMP" evidence="16">
    <location>
        <begin position="365"/>
        <end position="418"/>
    </location>
</feature>
<dbReference type="OrthoDB" id="315417at2"/>
<dbReference type="Gene3D" id="1.10.287.950">
    <property type="entry name" value="Methyl-accepting chemotaxis protein"/>
    <property type="match status" value="1"/>
</dbReference>
<dbReference type="PROSITE" id="PS50111">
    <property type="entry name" value="CHEMOTAXIS_TRANSDUC_2"/>
    <property type="match status" value="1"/>
</dbReference>
<dbReference type="PANTHER" id="PTHR32089:SF112">
    <property type="entry name" value="LYSOZYME-LIKE PROTEIN-RELATED"/>
    <property type="match status" value="1"/>
</dbReference>
<feature type="region of interest" description="Disordered" evidence="12">
    <location>
        <begin position="722"/>
        <end position="745"/>
    </location>
</feature>
<keyword evidence="8 10" id="KW-0807">Transducer</keyword>
<dbReference type="CDD" id="cd06225">
    <property type="entry name" value="HAMP"/>
    <property type="match status" value="1"/>
</dbReference>
<comment type="subcellular location">
    <subcellularLocation>
        <location evidence="1">Cell inner membrane</location>
        <topology evidence="1">Multi-pass membrane protein</topology>
    </subcellularLocation>
</comment>
<evidence type="ECO:0000256" key="8">
    <source>
        <dbReference type="ARBA" id="ARBA00023224"/>
    </source>
</evidence>
<dbReference type="InterPro" id="IPR004089">
    <property type="entry name" value="MCPsignal_dom"/>
</dbReference>
<accession>A0A255XLG0</accession>
<dbReference type="RefSeq" id="WP_094409350.1">
    <property type="nucleotide sequence ID" value="NZ_BMJZ01000002.1"/>
</dbReference>
<keyword evidence="4" id="KW-0997">Cell inner membrane</keyword>
<keyword evidence="3" id="KW-0145">Chemotaxis</keyword>
<dbReference type="Gene3D" id="3.30.450.20">
    <property type="entry name" value="PAS domain"/>
    <property type="match status" value="1"/>
</dbReference>
<comment type="caution">
    <text evidence="17">The sequence shown here is derived from an EMBL/GenBank/DDBJ whole genome shotgun (WGS) entry which is preliminary data.</text>
</comment>
<keyword evidence="6 13" id="KW-1133">Transmembrane helix</keyword>
<evidence type="ECO:0000256" key="12">
    <source>
        <dbReference type="SAM" id="MobiDB-lite"/>
    </source>
</evidence>
<gene>
    <name evidence="17" type="ORF">CHR90_12460</name>
</gene>
<evidence type="ECO:0000259" key="15">
    <source>
        <dbReference type="PROSITE" id="PS50192"/>
    </source>
</evidence>
<keyword evidence="18" id="KW-1185">Reference proteome</keyword>
<evidence type="ECO:0008006" key="19">
    <source>
        <dbReference type="Google" id="ProtNLM"/>
    </source>
</evidence>
<dbReference type="InterPro" id="IPR033479">
    <property type="entry name" value="dCache_1"/>
</dbReference>
<evidence type="ECO:0000256" key="7">
    <source>
        <dbReference type="ARBA" id="ARBA00023136"/>
    </source>
</evidence>
<reference evidence="17 18" key="1">
    <citation type="submission" date="2017-07" db="EMBL/GenBank/DDBJ databases">
        <title>Elstera cyanobacteriorum sp. nov., a novel bacterium isolated from cyanobacterial aggregates in a eutrophic lake.</title>
        <authorList>
            <person name="Cai H."/>
        </authorList>
    </citation>
    <scope>NUCLEOTIDE SEQUENCE [LARGE SCALE GENOMIC DNA]</scope>
    <source>
        <strain evidence="17 18">TH019</strain>
    </source>
</reference>
<dbReference type="Pfam" id="PF00672">
    <property type="entry name" value="HAMP"/>
    <property type="match status" value="1"/>
</dbReference>
<feature type="domain" description="Methyl-accepting transducer" evidence="14">
    <location>
        <begin position="452"/>
        <end position="681"/>
    </location>
</feature>
<keyword evidence="7 13" id="KW-0472">Membrane</keyword>
<dbReference type="GO" id="GO:0006935">
    <property type="term" value="P:chemotaxis"/>
    <property type="evidence" value="ECO:0007669"/>
    <property type="project" value="UniProtKB-KW"/>
</dbReference>
<name>A0A255XLG0_9PROT</name>
<feature type="domain" description="T-SNARE coiled-coil homology" evidence="15">
    <location>
        <begin position="611"/>
        <end position="673"/>
    </location>
</feature>
<dbReference type="Proteomes" id="UP000216361">
    <property type="component" value="Unassembled WGS sequence"/>
</dbReference>
<proteinExistence type="inferred from homology"/>
<comment type="similarity">
    <text evidence="9">Belongs to the methyl-accepting chemotaxis (MCP) protein family.</text>
</comment>
<dbReference type="Gene3D" id="1.10.8.500">
    <property type="entry name" value="HAMP domain in histidine kinase"/>
    <property type="match status" value="1"/>
</dbReference>
<evidence type="ECO:0000256" key="2">
    <source>
        <dbReference type="ARBA" id="ARBA00022475"/>
    </source>
</evidence>
<dbReference type="PROSITE" id="PS50885">
    <property type="entry name" value="HAMP"/>
    <property type="match status" value="1"/>
</dbReference>
<dbReference type="GO" id="GO:0007165">
    <property type="term" value="P:signal transduction"/>
    <property type="evidence" value="ECO:0007669"/>
    <property type="project" value="UniProtKB-KW"/>
</dbReference>
<dbReference type="AlphaFoldDB" id="A0A255XLG0"/>
<feature type="compositionally biased region" description="Low complexity" evidence="12">
    <location>
        <begin position="724"/>
        <end position="737"/>
    </location>
</feature>
<sequence length="745" mass="78790">MRLPELSISLKLPVLIVGAALVAGIVTGVVSFVTAEQQLRTATENKLDSLLETRRSAVSAYFEGVATNLRVLATSPAVRGAVNDLTIGWQSFGFERTEALQAAFITNNPDKEDRSKLDDAKTGNFYSPAHIQHHPWLRSVRQESGYGDLMLFDASANLIYTVAKNDDFATSFRAGPFKETHLAKLVKAIRDNPEAGKIVMADFAPYKPNGDKPTSFLGTAVFQPDGAFSGVLAVQLPVDGMNRVLGRTEGMGQTGETYLVGSDLMMRSVSRFSGADAILSTHVESDSVKAALEGRNGVHEIENYRKTEVISSYRPVDVFGIRWALIGEIDAAEVFADIESLRTTLLLTGTALLAILAGLGIITARGIARPLSAITQAMNRLASGDLNVTIPGRKRSDEIGKMATAFDVFKQQAIDNDRLAREQEALEERAAEVKRRTLNELAQSLETSVNHVVQEVSGLADDMESTALGMTRTAEETSRQSGHVSDAAQHAAEFVQNVASAADQLSRSITNITGQVQEAGRVAGDAVQNADVITDTMRTLSEAAQRIGQVVDLINGIAGQTNLLALNATIEAARAGEAGKGFAVVAGEVKQLATQTAQATGDIAAQVQMIQATTKQAVDGMAGIATIIRRLDQINGEIAGAIDQQDRATSDIASSIQSAAASTNTVSGSIGGVTQAAIDTGDAAVHVLAIAGKLNEESTDLLETIEGFVRQLRDTADGDAVELAPPANDSDDAPAQPVLISAAAE</sequence>
<evidence type="ECO:0000256" key="1">
    <source>
        <dbReference type="ARBA" id="ARBA00004429"/>
    </source>
</evidence>
<organism evidence="17 18">
    <name type="scientific">Elstera cyanobacteriorum</name>
    <dbReference type="NCBI Taxonomy" id="2022747"/>
    <lineage>
        <taxon>Bacteria</taxon>
        <taxon>Pseudomonadati</taxon>
        <taxon>Pseudomonadota</taxon>
        <taxon>Alphaproteobacteria</taxon>
        <taxon>Rhodospirillales</taxon>
        <taxon>Rhodospirillaceae</taxon>
        <taxon>Elstera</taxon>
    </lineage>
</organism>
<evidence type="ECO:0000256" key="10">
    <source>
        <dbReference type="PROSITE-ProRule" id="PRU00284"/>
    </source>
</evidence>
<dbReference type="Pfam" id="PF02743">
    <property type="entry name" value="dCache_1"/>
    <property type="match status" value="1"/>
</dbReference>
<dbReference type="GO" id="GO:0004888">
    <property type="term" value="F:transmembrane signaling receptor activity"/>
    <property type="evidence" value="ECO:0007669"/>
    <property type="project" value="InterPro"/>
</dbReference>
<evidence type="ECO:0000259" key="14">
    <source>
        <dbReference type="PROSITE" id="PS50111"/>
    </source>
</evidence>
<evidence type="ECO:0000313" key="18">
    <source>
        <dbReference type="Proteomes" id="UP000216361"/>
    </source>
</evidence>
<dbReference type="GO" id="GO:0005886">
    <property type="term" value="C:plasma membrane"/>
    <property type="evidence" value="ECO:0007669"/>
    <property type="project" value="UniProtKB-SubCell"/>
</dbReference>
<evidence type="ECO:0000256" key="4">
    <source>
        <dbReference type="ARBA" id="ARBA00022519"/>
    </source>
</evidence>
<evidence type="ECO:0000256" key="11">
    <source>
        <dbReference type="SAM" id="Coils"/>
    </source>
</evidence>
<evidence type="ECO:0000259" key="16">
    <source>
        <dbReference type="PROSITE" id="PS50885"/>
    </source>
</evidence>
<dbReference type="InterPro" id="IPR000727">
    <property type="entry name" value="T_SNARE_dom"/>
</dbReference>
<evidence type="ECO:0000256" key="13">
    <source>
        <dbReference type="SAM" id="Phobius"/>
    </source>
</evidence>
<keyword evidence="5 13" id="KW-0812">Transmembrane</keyword>
<dbReference type="PROSITE" id="PS50192">
    <property type="entry name" value="T_SNARE"/>
    <property type="match status" value="1"/>
</dbReference>
<evidence type="ECO:0000313" key="17">
    <source>
        <dbReference type="EMBL" id="OYQ17788.1"/>
    </source>
</evidence>
<dbReference type="PRINTS" id="PR00260">
    <property type="entry name" value="CHEMTRNSDUCR"/>
</dbReference>
<keyword evidence="2" id="KW-1003">Cell membrane</keyword>
<evidence type="ECO:0000256" key="9">
    <source>
        <dbReference type="ARBA" id="ARBA00029447"/>
    </source>
</evidence>
<dbReference type="InterPro" id="IPR004090">
    <property type="entry name" value="Chemotax_Me-accpt_rcpt"/>
</dbReference>
<feature type="coiled-coil region" evidence="11">
    <location>
        <begin position="409"/>
        <end position="436"/>
    </location>
</feature>
<protein>
    <recommendedName>
        <fullName evidence="19">Methyl-accepting chemotaxis protein</fullName>
    </recommendedName>
</protein>
<feature type="transmembrane region" description="Helical" evidence="13">
    <location>
        <begin position="12"/>
        <end position="33"/>
    </location>
</feature>
<dbReference type="InterPro" id="IPR003660">
    <property type="entry name" value="HAMP_dom"/>
</dbReference>
<dbReference type="Pfam" id="PF00015">
    <property type="entry name" value="MCPsignal"/>
    <property type="match status" value="1"/>
</dbReference>
<dbReference type="EMBL" id="NOXS01000033">
    <property type="protein sequence ID" value="OYQ17788.1"/>
    <property type="molecule type" value="Genomic_DNA"/>
</dbReference>
<dbReference type="SMART" id="SM00283">
    <property type="entry name" value="MA"/>
    <property type="match status" value="1"/>
</dbReference>
<dbReference type="SUPFAM" id="SSF58104">
    <property type="entry name" value="Methyl-accepting chemotaxis protein (MCP) signaling domain"/>
    <property type="match status" value="1"/>
</dbReference>
<evidence type="ECO:0000256" key="5">
    <source>
        <dbReference type="ARBA" id="ARBA00022692"/>
    </source>
</evidence>
<evidence type="ECO:0000256" key="6">
    <source>
        <dbReference type="ARBA" id="ARBA00022989"/>
    </source>
</evidence>
<evidence type="ECO:0000256" key="3">
    <source>
        <dbReference type="ARBA" id="ARBA00022500"/>
    </source>
</evidence>
<dbReference type="SMART" id="SM00304">
    <property type="entry name" value="HAMP"/>
    <property type="match status" value="1"/>
</dbReference>
<dbReference type="PANTHER" id="PTHR32089">
    <property type="entry name" value="METHYL-ACCEPTING CHEMOTAXIS PROTEIN MCPB"/>
    <property type="match status" value="1"/>
</dbReference>
<dbReference type="CDD" id="cd18774">
    <property type="entry name" value="PDC2_HK_sensor"/>
    <property type="match status" value="1"/>
</dbReference>